<dbReference type="Proteomes" id="UP000036097">
    <property type="component" value="Unassembled WGS sequence"/>
</dbReference>
<proteinExistence type="predicted"/>
<protein>
    <submittedName>
        <fullName evidence="1">Uncharacterized protein</fullName>
    </submittedName>
</protein>
<name>A0A0J1JB71_9GAMM</name>
<dbReference type="AlphaFoldDB" id="A0A0J1JB71"/>
<keyword evidence="2" id="KW-1185">Reference proteome</keyword>
<comment type="caution">
    <text evidence="1">The sequence shown here is derived from an EMBL/GenBank/DDBJ whole genome shotgun (WGS) entry which is preliminary data.</text>
</comment>
<dbReference type="PATRIC" id="fig|1195763.3.peg.4924"/>
<evidence type="ECO:0000313" key="1">
    <source>
        <dbReference type="EMBL" id="KLU98851.1"/>
    </source>
</evidence>
<dbReference type="STRING" id="1195763.ABT56_23095"/>
<evidence type="ECO:0000313" key="2">
    <source>
        <dbReference type="Proteomes" id="UP000036097"/>
    </source>
</evidence>
<dbReference type="EMBL" id="LDOT01000096">
    <property type="protein sequence ID" value="KLU98851.1"/>
    <property type="molecule type" value="Genomic_DNA"/>
</dbReference>
<organism evidence="1 2">
    <name type="scientific">Photobacterium aquae</name>
    <dbReference type="NCBI Taxonomy" id="1195763"/>
    <lineage>
        <taxon>Bacteria</taxon>
        <taxon>Pseudomonadati</taxon>
        <taxon>Pseudomonadota</taxon>
        <taxon>Gammaproteobacteria</taxon>
        <taxon>Vibrionales</taxon>
        <taxon>Vibrionaceae</taxon>
        <taxon>Photobacterium</taxon>
    </lineage>
</organism>
<reference evidence="1 2" key="1">
    <citation type="submission" date="2015-05" db="EMBL/GenBank/DDBJ databases">
        <title>Photobacterium galathea sp. nov.</title>
        <authorList>
            <person name="Machado H."/>
            <person name="Gram L."/>
        </authorList>
    </citation>
    <scope>NUCLEOTIDE SEQUENCE [LARGE SCALE GENOMIC DNA]</scope>
    <source>
        <strain evidence="1 2">CGMCC 1.12159</strain>
    </source>
</reference>
<sequence>MIKVDHRYFCGFGKSGQPMLAWSLAGAQLFIDERVAESVMESLKSKGKKPQLLVVILEVQS</sequence>
<gene>
    <name evidence="1" type="ORF">ABT56_23095</name>
</gene>
<accession>A0A0J1JB71</accession>